<feature type="compositionally biased region" description="Basic and acidic residues" evidence="1">
    <location>
        <begin position="242"/>
        <end position="251"/>
    </location>
</feature>
<dbReference type="OrthoDB" id="6889461at2"/>
<dbReference type="EMBL" id="SATR01000085">
    <property type="protein sequence ID" value="TFH89280.1"/>
    <property type="molecule type" value="Genomic_DNA"/>
</dbReference>
<accession>A0A4Y8W8L5</accession>
<dbReference type="AlphaFoldDB" id="A0A4Y8W8L5"/>
<evidence type="ECO:0000256" key="2">
    <source>
        <dbReference type="SAM" id="Phobius"/>
    </source>
</evidence>
<organism evidence="3 4">
    <name type="scientific">Vibrio ouci</name>
    <dbReference type="NCBI Taxonomy" id="2499078"/>
    <lineage>
        <taxon>Bacteria</taxon>
        <taxon>Pseudomonadati</taxon>
        <taxon>Pseudomonadota</taxon>
        <taxon>Gammaproteobacteria</taxon>
        <taxon>Vibrionales</taxon>
        <taxon>Vibrionaceae</taxon>
        <taxon>Vibrio</taxon>
    </lineage>
</organism>
<dbReference type="RefSeq" id="WP_134837533.1">
    <property type="nucleotide sequence ID" value="NZ_SATR01000085.1"/>
</dbReference>
<keyword evidence="2" id="KW-0472">Membrane</keyword>
<feature type="compositionally biased region" description="Pro residues" evidence="1">
    <location>
        <begin position="226"/>
        <end position="236"/>
    </location>
</feature>
<feature type="transmembrane region" description="Helical" evidence="2">
    <location>
        <begin position="164"/>
        <end position="184"/>
    </location>
</feature>
<evidence type="ECO:0000256" key="1">
    <source>
        <dbReference type="SAM" id="MobiDB-lite"/>
    </source>
</evidence>
<feature type="transmembrane region" description="Helical" evidence="2">
    <location>
        <begin position="28"/>
        <end position="46"/>
    </location>
</feature>
<keyword evidence="2" id="KW-0812">Transmembrane</keyword>
<keyword evidence="4" id="KW-1185">Reference proteome</keyword>
<protein>
    <submittedName>
        <fullName evidence="3">Uncharacterized protein</fullName>
    </submittedName>
</protein>
<keyword evidence="2" id="KW-1133">Transmembrane helix</keyword>
<proteinExistence type="predicted"/>
<name>A0A4Y8W8L5_9VIBR</name>
<reference evidence="3 4" key="1">
    <citation type="submission" date="2019-01" db="EMBL/GenBank/DDBJ databases">
        <title>Vibrio BEI176 sp. nov, a marine bacterium isolated from China: eastern marignal seas.</title>
        <authorList>
            <person name="Li B."/>
        </authorList>
    </citation>
    <scope>NUCLEOTIDE SEQUENCE [LARGE SCALE GENOMIC DNA]</scope>
    <source>
        <strain evidence="3 4">BEI176</strain>
    </source>
</reference>
<dbReference type="Proteomes" id="UP000297753">
    <property type="component" value="Unassembled WGS sequence"/>
</dbReference>
<feature type="region of interest" description="Disordered" evidence="1">
    <location>
        <begin position="216"/>
        <end position="251"/>
    </location>
</feature>
<evidence type="ECO:0000313" key="4">
    <source>
        <dbReference type="Proteomes" id="UP000297753"/>
    </source>
</evidence>
<feature type="compositionally biased region" description="Polar residues" evidence="1">
    <location>
        <begin position="216"/>
        <end position="225"/>
    </location>
</feature>
<comment type="caution">
    <text evidence="3">The sequence shown here is derived from an EMBL/GenBank/DDBJ whole genome shotgun (WGS) entry which is preliminary data.</text>
</comment>
<feature type="transmembrane region" description="Helical" evidence="2">
    <location>
        <begin position="58"/>
        <end position="80"/>
    </location>
</feature>
<gene>
    <name evidence="3" type="ORF">ELS82_23090</name>
</gene>
<evidence type="ECO:0000313" key="3">
    <source>
        <dbReference type="EMBL" id="TFH89280.1"/>
    </source>
</evidence>
<sequence length="251" mass="28733">MNKQSLYELYEKTYFHEMEVREKLVGRVQINFALIATGFAVLSYMIRMLDFEQNHPVIGIFILSVLTCLVLAIFCVRHLVKAFWGNEYEGMPIASEIDNYRAELLEHAESIRTYNTQYPEAAQPEVDVDQQVSDFVYNKFRDCSSHNTKVNDIRSEHVHKSFGWLLYSSIPFIIASSLFVVGNLDVSSPRKETPIINQTLNQQLTAIAISLEQLNQSQGVTMSNKTPPPPPPPAKPPSRRVIQKDQPERKM</sequence>